<keyword evidence="2" id="KW-1185">Reference proteome</keyword>
<dbReference type="Proteomes" id="UP000188354">
    <property type="component" value="Chromosome LG14"/>
</dbReference>
<dbReference type="AlphaFoldDB" id="A0A1J7GCN8"/>
<reference evidence="1 2" key="1">
    <citation type="journal article" date="2017" name="Plant Biotechnol. J.">
        <title>A comprehensive draft genome sequence for lupin (Lupinus angustifolius), an emerging health food: insights into plant-microbe interactions and legume evolution.</title>
        <authorList>
            <person name="Hane J.K."/>
            <person name="Ming Y."/>
            <person name="Kamphuis L.G."/>
            <person name="Nelson M.N."/>
            <person name="Garg G."/>
            <person name="Atkins C.A."/>
            <person name="Bayer P.E."/>
            <person name="Bravo A."/>
            <person name="Bringans S."/>
            <person name="Cannon S."/>
            <person name="Edwards D."/>
            <person name="Foley R."/>
            <person name="Gao L.L."/>
            <person name="Harrison M.J."/>
            <person name="Huang W."/>
            <person name="Hurgobin B."/>
            <person name="Li S."/>
            <person name="Liu C.W."/>
            <person name="McGrath A."/>
            <person name="Morahan G."/>
            <person name="Murray J."/>
            <person name="Weller J."/>
            <person name="Jian J."/>
            <person name="Singh K.B."/>
        </authorList>
    </citation>
    <scope>NUCLEOTIDE SEQUENCE [LARGE SCALE GENOMIC DNA]</scope>
    <source>
        <strain evidence="2">cv. Tanjil</strain>
        <tissue evidence="1">Whole plant</tissue>
    </source>
</reference>
<organism evidence="1 2">
    <name type="scientific">Lupinus angustifolius</name>
    <name type="common">Narrow-leaved blue lupine</name>
    <dbReference type="NCBI Taxonomy" id="3871"/>
    <lineage>
        <taxon>Eukaryota</taxon>
        <taxon>Viridiplantae</taxon>
        <taxon>Streptophyta</taxon>
        <taxon>Embryophyta</taxon>
        <taxon>Tracheophyta</taxon>
        <taxon>Spermatophyta</taxon>
        <taxon>Magnoliopsida</taxon>
        <taxon>eudicotyledons</taxon>
        <taxon>Gunneridae</taxon>
        <taxon>Pentapetalae</taxon>
        <taxon>rosids</taxon>
        <taxon>fabids</taxon>
        <taxon>Fabales</taxon>
        <taxon>Fabaceae</taxon>
        <taxon>Papilionoideae</taxon>
        <taxon>50 kb inversion clade</taxon>
        <taxon>genistoids sensu lato</taxon>
        <taxon>core genistoids</taxon>
        <taxon>Genisteae</taxon>
        <taxon>Lupinus</taxon>
    </lineage>
</organism>
<dbReference type="Gramene" id="OIV98174">
    <property type="protein sequence ID" value="OIV98174"/>
    <property type="gene ID" value="TanjilG_11571"/>
</dbReference>
<protein>
    <submittedName>
        <fullName evidence="1">Uncharacterized protein</fullName>
    </submittedName>
</protein>
<name>A0A1J7GCN8_LUPAN</name>
<dbReference type="EMBL" id="CM007374">
    <property type="protein sequence ID" value="OIV98174.1"/>
    <property type="molecule type" value="Genomic_DNA"/>
</dbReference>
<sequence>MWKRKATHATMEAITKKEVLCNNHKDSLNFSLESDFRETNAAEGMKMGGIDDEDMDDENEGMSLNVQGIDMYWL</sequence>
<accession>A0A1J7GCN8</accession>
<evidence type="ECO:0000313" key="2">
    <source>
        <dbReference type="Proteomes" id="UP000188354"/>
    </source>
</evidence>
<evidence type="ECO:0000313" key="1">
    <source>
        <dbReference type="EMBL" id="OIV98174.1"/>
    </source>
</evidence>
<gene>
    <name evidence="1" type="ORF">TanjilG_11571</name>
</gene>
<dbReference type="STRING" id="3871.A0A1J7GCN8"/>
<proteinExistence type="predicted"/>